<dbReference type="GO" id="GO:0032259">
    <property type="term" value="P:methylation"/>
    <property type="evidence" value="ECO:0007669"/>
    <property type="project" value="UniProtKB-KW"/>
</dbReference>
<keyword evidence="9" id="KW-1185">Reference proteome</keyword>
<protein>
    <recommendedName>
        <fullName evidence="4">Methyltransferase</fullName>
        <ecNumber evidence="4">2.1.1.-</ecNumber>
    </recommendedName>
</protein>
<reference evidence="8 9" key="1">
    <citation type="submission" date="2013-08" db="EMBL/GenBank/DDBJ databases">
        <authorList>
            <person name="Durkin A.S."/>
            <person name="Haft D.R."/>
            <person name="McCorrison J."/>
            <person name="Torralba M."/>
            <person name="Gillis M."/>
            <person name="Haft D.H."/>
            <person name="Methe B."/>
            <person name="Sutton G."/>
            <person name="Nelson K.E."/>
        </authorList>
    </citation>
    <scope>NUCLEOTIDE SEQUENCE [LARGE SCALE GENOMIC DNA]</scope>
    <source>
        <strain evidence="7 9">ATCC 35536</strain>
        <strain evidence="6 8">VPI DR56BR1116</strain>
    </source>
</reference>
<organism evidence="6 8">
    <name type="scientific">Treponema socranskii subsp. socranskii VPI DR56BR1116 = ATCC 35536</name>
    <dbReference type="NCBI Taxonomy" id="1125725"/>
    <lineage>
        <taxon>Bacteria</taxon>
        <taxon>Pseudomonadati</taxon>
        <taxon>Spirochaetota</taxon>
        <taxon>Spirochaetia</taxon>
        <taxon>Spirochaetales</taxon>
        <taxon>Treponemataceae</taxon>
        <taxon>Treponema</taxon>
    </lineage>
</organism>
<comment type="similarity">
    <text evidence="1 4">Belongs to the N(4)/N(6)-methyltransferase family.</text>
</comment>
<dbReference type="Proteomes" id="UP000016412">
    <property type="component" value="Unassembled WGS sequence"/>
</dbReference>
<evidence type="ECO:0000313" key="8">
    <source>
        <dbReference type="Proteomes" id="UP000016412"/>
    </source>
</evidence>
<dbReference type="PATRIC" id="fig|1125725.3.peg.90"/>
<evidence type="ECO:0000313" key="7">
    <source>
        <dbReference type="EMBL" id="ERK00440.1"/>
    </source>
</evidence>
<keyword evidence="3" id="KW-0808">Transferase</keyword>
<name>U1FPL8_TRESO</name>
<dbReference type="OrthoDB" id="9773571at2"/>
<dbReference type="InterPro" id="IPR001091">
    <property type="entry name" value="RM_Methyltransferase"/>
</dbReference>
<dbReference type="Pfam" id="PF01555">
    <property type="entry name" value="N6_N4_Mtase"/>
    <property type="match status" value="1"/>
</dbReference>
<dbReference type="EMBL" id="AUZJ01000002">
    <property type="protein sequence ID" value="ERF61833.1"/>
    <property type="molecule type" value="Genomic_DNA"/>
</dbReference>
<evidence type="ECO:0000256" key="2">
    <source>
        <dbReference type="ARBA" id="ARBA00022603"/>
    </source>
</evidence>
<dbReference type="EMBL" id="AVQI01000067">
    <property type="protein sequence ID" value="ERK00440.1"/>
    <property type="molecule type" value="Genomic_DNA"/>
</dbReference>
<dbReference type="SUPFAM" id="SSF53335">
    <property type="entry name" value="S-adenosyl-L-methionine-dependent methyltransferases"/>
    <property type="match status" value="1"/>
</dbReference>
<dbReference type="InterPro" id="IPR002052">
    <property type="entry name" value="DNA_methylase_N6_adenine_CS"/>
</dbReference>
<dbReference type="PRINTS" id="PR00508">
    <property type="entry name" value="S21N4MTFRASE"/>
</dbReference>
<evidence type="ECO:0000313" key="9">
    <source>
        <dbReference type="Proteomes" id="UP000016646"/>
    </source>
</evidence>
<keyword evidence="2 6" id="KW-0489">Methyltransferase</keyword>
<evidence type="ECO:0000256" key="1">
    <source>
        <dbReference type="ARBA" id="ARBA00006594"/>
    </source>
</evidence>
<dbReference type="Gene3D" id="3.40.50.150">
    <property type="entry name" value="Vaccinia Virus protein VP39"/>
    <property type="match status" value="1"/>
</dbReference>
<dbReference type="GO" id="GO:0008170">
    <property type="term" value="F:N-methyltransferase activity"/>
    <property type="evidence" value="ECO:0007669"/>
    <property type="project" value="InterPro"/>
</dbReference>
<evidence type="ECO:0000259" key="5">
    <source>
        <dbReference type="Pfam" id="PF01555"/>
    </source>
</evidence>
<dbReference type="AlphaFoldDB" id="U1FPL8"/>
<evidence type="ECO:0000313" key="6">
    <source>
        <dbReference type="EMBL" id="ERF61833.1"/>
    </source>
</evidence>
<accession>U1FPL8</accession>
<dbReference type="InterPro" id="IPR029063">
    <property type="entry name" value="SAM-dependent_MTases_sf"/>
</dbReference>
<dbReference type="EC" id="2.1.1.-" evidence="4"/>
<gene>
    <name evidence="7" type="ORF">HMPREF0860_1061</name>
    <name evidence="6" type="ORF">HMPREF1325_1835</name>
</gene>
<feature type="domain" description="DNA methylase N-4/N-6" evidence="5">
    <location>
        <begin position="26"/>
        <end position="215"/>
    </location>
</feature>
<evidence type="ECO:0000256" key="4">
    <source>
        <dbReference type="RuleBase" id="RU362026"/>
    </source>
</evidence>
<sequence>MEITENINLLHGDCIDLLPKIPAESIDAVITDPPYFLGMTHNGQKGCFNDLAICKPFYEKLFTAYKRVLKPDGCVYFFCDWRSYAFYYPIMYGILGVKNMLVWDKQAGPGNFYTYQHELVIFTTKRNAFNVKGTYSIISGIRSFVSGARKTNGEKVHPTQKPVELIEKFIKDSTDEGGTVLDTFMGSGTTGVACINTGRKFIGMELDDNYFSIAKTRIENAIREKERSLFSEQGAAANA</sequence>
<dbReference type="STRING" id="1125725.HMPREF1325_1835"/>
<dbReference type="PROSITE" id="PS00092">
    <property type="entry name" value="N6_MTASE"/>
    <property type="match status" value="1"/>
</dbReference>
<dbReference type="eggNOG" id="COG0863">
    <property type="taxonomic scope" value="Bacteria"/>
</dbReference>
<proteinExistence type="inferred from homology"/>
<evidence type="ECO:0000256" key="3">
    <source>
        <dbReference type="ARBA" id="ARBA00022679"/>
    </source>
</evidence>
<dbReference type="RefSeq" id="WP_021329097.1">
    <property type="nucleotide sequence ID" value="NZ_AVQI01000067.1"/>
</dbReference>
<dbReference type="InterPro" id="IPR002941">
    <property type="entry name" value="DNA_methylase_N4/N6"/>
</dbReference>
<dbReference type="CDD" id="cd02440">
    <property type="entry name" value="AdoMet_MTases"/>
    <property type="match status" value="1"/>
</dbReference>
<dbReference type="Proteomes" id="UP000016646">
    <property type="component" value="Unassembled WGS sequence"/>
</dbReference>
<dbReference type="GO" id="GO:0003677">
    <property type="term" value="F:DNA binding"/>
    <property type="evidence" value="ECO:0007669"/>
    <property type="project" value="InterPro"/>
</dbReference>
<comment type="caution">
    <text evidence="6">The sequence shown here is derived from an EMBL/GenBank/DDBJ whole genome shotgun (WGS) entry which is preliminary data.</text>
</comment>